<name>A0A914WQI9_9BILA</name>
<evidence type="ECO:0000313" key="2">
    <source>
        <dbReference type="WBParaSite" id="PSAMB.scaffold488size49556.g6433.t1"/>
    </source>
</evidence>
<dbReference type="WBParaSite" id="PSAMB.scaffold488size49556.g6433.t1">
    <property type="protein sequence ID" value="PSAMB.scaffold488size49556.g6433.t1"/>
    <property type="gene ID" value="PSAMB.scaffold488size49556.g6433"/>
</dbReference>
<protein>
    <submittedName>
        <fullName evidence="2">Uncharacterized protein</fullName>
    </submittedName>
</protein>
<evidence type="ECO:0000313" key="1">
    <source>
        <dbReference type="Proteomes" id="UP000887566"/>
    </source>
</evidence>
<keyword evidence="1" id="KW-1185">Reference proteome</keyword>
<accession>A0A914WQI9</accession>
<proteinExistence type="predicted"/>
<reference evidence="2" key="1">
    <citation type="submission" date="2022-11" db="UniProtKB">
        <authorList>
            <consortium name="WormBaseParasite"/>
        </authorList>
    </citation>
    <scope>IDENTIFICATION</scope>
</reference>
<organism evidence="1 2">
    <name type="scientific">Plectus sambesii</name>
    <dbReference type="NCBI Taxonomy" id="2011161"/>
    <lineage>
        <taxon>Eukaryota</taxon>
        <taxon>Metazoa</taxon>
        <taxon>Ecdysozoa</taxon>
        <taxon>Nematoda</taxon>
        <taxon>Chromadorea</taxon>
        <taxon>Plectida</taxon>
        <taxon>Plectina</taxon>
        <taxon>Plectoidea</taxon>
        <taxon>Plectidae</taxon>
        <taxon>Plectus</taxon>
    </lineage>
</organism>
<dbReference type="AlphaFoldDB" id="A0A914WQI9"/>
<sequence length="129" mass="13789">MSLTTAPIVTGELVSKAGLLATITIHKGVAASEGRLGQATQSARFTEFPISSSLTDSLKAKPIYSTCSSSTSRVPNNCYCGFCRAPNSTAARHLTMVDRSRPLARPRLFCRRQRCGDNSTMAMASLSKS</sequence>
<dbReference type="Proteomes" id="UP000887566">
    <property type="component" value="Unplaced"/>
</dbReference>